<gene>
    <name evidence="1" type="ORF">NDU88_005980</name>
</gene>
<comment type="caution">
    <text evidence="1">The sequence shown here is derived from an EMBL/GenBank/DDBJ whole genome shotgun (WGS) entry which is preliminary data.</text>
</comment>
<dbReference type="EMBL" id="JANPWB010000003">
    <property type="protein sequence ID" value="KAJ1202179.1"/>
    <property type="molecule type" value="Genomic_DNA"/>
</dbReference>
<proteinExistence type="predicted"/>
<reference evidence="1" key="1">
    <citation type="journal article" date="2022" name="bioRxiv">
        <title>Sequencing and chromosome-scale assembly of the giantPleurodeles waltlgenome.</title>
        <authorList>
            <person name="Brown T."/>
            <person name="Elewa A."/>
            <person name="Iarovenko S."/>
            <person name="Subramanian E."/>
            <person name="Araus A.J."/>
            <person name="Petzold A."/>
            <person name="Susuki M."/>
            <person name="Suzuki K.-i.T."/>
            <person name="Hayashi T."/>
            <person name="Toyoda A."/>
            <person name="Oliveira C."/>
            <person name="Osipova E."/>
            <person name="Leigh N.D."/>
            <person name="Simon A."/>
            <person name="Yun M.H."/>
        </authorList>
    </citation>
    <scope>NUCLEOTIDE SEQUENCE</scope>
    <source>
        <strain evidence="1">20211129_DDA</strain>
        <tissue evidence="1">Liver</tissue>
    </source>
</reference>
<organism evidence="1 2">
    <name type="scientific">Pleurodeles waltl</name>
    <name type="common">Iberian ribbed newt</name>
    <dbReference type="NCBI Taxonomy" id="8319"/>
    <lineage>
        <taxon>Eukaryota</taxon>
        <taxon>Metazoa</taxon>
        <taxon>Chordata</taxon>
        <taxon>Craniata</taxon>
        <taxon>Vertebrata</taxon>
        <taxon>Euteleostomi</taxon>
        <taxon>Amphibia</taxon>
        <taxon>Batrachia</taxon>
        <taxon>Caudata</taxon>
        <taxon>Salamandroidea</taxon>
        <taxon>Salamandridae</taxon>
        <taxon>Pleurodelinae</taxon>
        <taxon>Pleurodeles</taxon>
    </lineage>
</organism>
<name>A0AAV7VQ47_PLEWA</name>
<accession>A0AAV7VQ47</accession>
<evidence type="ECO:0008006" key="3">
    <source>
        <dbReference type="Google" id="ProtNLM"/>
    </source>
</evidence>
<sequence length="208" mass="23591">MIYALLRRLYDVGDKAGRLLAWLDKRDQERSWVRTIRNKEGTDCESSESKVEVFAVYYEDVYTSASWMTEEDCTDLLRDIKLPSLSESERQDLEADLMEDEVADAMRGLQSGKAEGPNGLPAELFKCLGSIVTRHMLAMFEEAREVGRLPLDQRMAMVVVLVGTRNAIYRVVITHLVDVADKMACNAGDVDGSVVTVPKRWRMHCIRV</sequence>
<protein>
    <recommendedName>
        <fullName evidence="3">BH3-interacting domain death agonist</fullName>
    </recommendedName>
</protein>
<evidence type="ECO:0000313" key="2">
    <source>
        <dbReference type="Proteomes" id="UP001066276"/>
    </source>
</evidence>
<evidence type="ECO:0000313" key="1">
    <source>
        <dbReference type="EMBL" id="KAJ1202179.1"/>
    </source>
</evidence>
<dbReference type="Proteomes" id="UP001066276">
    <property type="component" value="Chromosome 2_1"/>
</dbReference>
<dbReference type="AlphaFoldDB" id="A0AAV7VQ47"/>
<keyword evidence="2" id="KW-1185">Reference proteome</keyword>